<feature type="compositionally biased region" description="Basic and acidic residues" evidence="1">
    <location>
        <begin position="72"/>
        <end position="89"/>
    </location>
</feature>
<dbReference type="EMBL" id="CAMPGE010025928">
    <property type="protein sequence ID" value="CAI2383639.1"/>
    <property type="molecule type" value="Genomic_DNA"/>
</dbReference>
<keyword evidence="3" id="KW-1185">Reference proteome</keyword>
<accession>A0AAD1Y307</accession>
<protein>
    <submittedName>
        <fullName evidence="2">Uncharacterized protein</fullName>
    </submittedName>
</protein>
<proteinExistence type="predicted"/>
<evidence type="ECO:0000256" key="1">
    <source>
        <dbReference type="SAM" id="MobiDB-lite"/>
    </source>
</evidence>
<sequence>MNSHLSYDYLEETLPQAEIIQKNWYAYRTRKMMSQVQKEFEQIFQAIEGPQSDNRIFWPQDKICKPQIMHKDMHAKAVEQKKSKDEERKRRSAQARLLKSLIPQNSALNASHDLRTAPKDQVSQYEKSKPQPPHSREDLEVSLKAELLHLQSLLTPKH</sequence>
<organism evidence="2 3">
    <name type="scientific">Euplotes crassus</name>
    <dbReference type="NCBI Taxonomy" id="5936"/>
    <lineage>
        <taxon>Eukaryota</taxon>
        <taxon>Sar</taxon>
        <taxon>Alveolata</taxon>
        <taxon>Ciliophora</taxon>
        <taxon>Intramacronucleata</taxon>
        <taxon>Spirotrichea</taxon>
        <taxon>Hypotrichia</taxon>
        <taxon>Euplotida</taxon>
        <taxon>Euplotidae</taxon>
        <taxon>Moneuplotes</taxon>
    </lineage>
</organism>
<gene>
    <name evidence="2" type="ORF">ECRASSUSDP1_LOCUS25144</name>
</gene>
<evidence type="ECO:0000313" key="2">
    <source>
        <dbReference type="EMBL" id="CAI2383639.1"/>
    </source>
</evidence>
<name>A0AAD1Y307_EUPCR</name>
<feature type="compositionally biased region" description="Basic and acidic residues" evidence="1">
    <location>
        <begin position="126"/>
        <end position="138"/>
    </location>
</feature>
<dbReference type="AlphaFoldDB" id="A0AAD1Y307"/>
<evidence type="ECO:0000313" key="3">
    <source>
        <dbReference type="Proteomes" id="UP001295684"/>
    </source>
</evidence>
<comment type="caution">
    <text evidence="2">The sequence shown here is derived from an EMBL/GenBank/DDBJ whole genome shotgun (WGS) entry which is preliminary data.</text>
</comment>
<feature type="region of interest" description="Disordered" evidence="1">
    <location>
        <begin position="72"/>
        <end position="138"/>
    </location>
</feature>
<dbReference type="Proteomes" id="UP001295684">
    <property type="component" value="Unassembled WGS sequence"/>
</dbReference>
<reference evidence="2" key="1">
    <citation type="submission" date="2023-07" db="EMBL/GenBank/DDBJ databases">
        <authorList>
            <consortium name="AG Swart"/>
            <person name="Singh M."/>
            <person name="Singh A."/>
            <person name="Seah K."/>
            <person name="Emmerich C."/>
        </authorList>
    </citation>
    <scope>NUCLEOTIDE SEQUENCE</scope>
    <source>
        <strain evidence="2">DP1</strain>
    </source>
</reference>